<evidence type="ECO:0000313" key="2">
    <source>
        <dbReference type="EMBL" id="PCH33084.1"/>
    </source>
</evidence>
<feature type="compositionally biased region" description="Polar residues" evidence="1">
    <location>
        <begin position="1"/>
        <end position="10"/>
    </location>
</feature>
<name>A0A2H3J8U9_WOLCO</name>
<dbReference type="Proteomes" id="UP000218811">
    <property type="component" value="Unassembled WGS sequence"/>
</dbReference>
<feature type="compositionally biased region" description="Low complexity" evidence="1">
    <location>
        <begin position="42"/>
        <end position="52"/>
    </location>
</feature>
<proteinExistence type="predicted"/>
<evidence type="ECO:0000313" key="3">
    <source>
        <dbReference type="Proteomes" id="UP000218811"/>
    </source>
</evidence>
<feature type="compositionally biased region" description="Basic and acidic residues" evidence="1">
    <location>
        <begin position="55"/>
        <end position="65"/>
    </location>
</feature>
<keyword evidence="3" id="KW-1185">Reference proteome</keyword>
<sequence>MAPSTPKTQSAAPAANTTTAAPRARPPAARKKAHALADDAAYHAASGVAAGTKRAAVDRVEGEPRLKRKRADVSNAASSGVAGASGGVGTSSSANANANRRDKDRMDGEGRISLVDFSALPTSALHEYLIQFDLIPEVDPSPLGADDPPPPSTLLRSRGHARTASPQPPLPITPANRPRREVGSRRRSTRLIEDDQSSELSILPVLADIDEVHGVLAAIAQKHFREHTIKEVDTLASFMFAVKAKNLP</sequence>
<dbReference type="OrthoDB" id="3361956at2759"/>
<evidence type="ECO:0008006" key="4">
    <source>
        <dbReference type="Google" id="ProtNLM"/>
    </source>
</evidence>
<protein>
    <recommendedName>
        <fullName evidence="4">Histone deacetylase complex subunit SAP30 Sin3 binding domain-containing protein</fullName>
    </recommendedName>
</protein>
<reference evidence="2 3" key="1">
    <citation type="journal article" date="2012" name="Science">
        <title>The Paleozoic origin of enzymatic lignin decomposition reconstructed from 31 fungal genomes.</title>
        <authorList>
            <person name="Floudas D."/>
            <person name="Binder M."/>
            <person name="Riley R."/>
            <person name="Barry K."/>
            <person name="Blanchette R.A."/>
            <person name="Henrissat B."/>
            <person name="Martinez A.T."/>
            <person name="Otillar R."/>
            <person name="Spatafora J.W."/>
            <person name="Yadav J.S."/>
            <person name="Aerts A."/>
            <person name="Benoit I."/>
            <person name="Boyd A."/>
            <person name="Carlson A."/>
            <person name="Copeland A."/>
            <person name="Coutinho P.M."/>
            <person name="de Vries R.P."/>
            <person name="Ferreira P."/>
            <person name="Findley K."/>
            <person name="Foster B."/>
            <person name="Gaskell J."/>
            <person name="Glotzer D."/>
            <person name="Gorecki P."/>
            <person name="Heitman J."/>
            <person name="Hesse C."/>
            <person name="Hori C."/>
            <person name="Igarashi K."/>
            <person name="Jurgens J.A."/>
            <person name="Kallen N."/>
            <person name="Kersten P."/>
            <person name="Kohler A."/>
            <person name="Kuees U."/>
            <person name="Kumar T.K.A."/>
            <person name="Kuo A."/>
            <person name="LaButti K."/>
            <person name="Larrondo L.F."/>
            <person name="Lindquist E."/>
            <person name="Ling A."/>
            <person name="Lombard V."/>
            <person name="Lucas S."/>
            <person name="Lundell T."/>
            <person name="Martin R."/>
            <person name="McLaughlin D.J."/>
            <person name="Morgenstern I."/>
            <person name="Morin E."/>
            <person name="Murat C."/>
            <person name="Nagy L.G."/>
            <person name="Nolan M."/>
            <person name="Ohm R.A."/>
            <person name="Patyshakuliyeva A."/>
            <person name="Rokas A."/>
            <person name="Ruiz-Duenas F.J."/>
            <person name="Sabat G."/>
            <person name="Salamov A."/>
            <person name="Samejima M."/>
            <person name="Schmutz J."/>
            <person name="Slot J.C."/>
            <person name="St John F."/>
            <person name="Stenlid J."/>
            <person name="Sun H."/>
            <person name="Sun S."/>
            <person name="Syed K."/>
            <person name="Tsang A."/>
            <person name="Wiebenga A."/>
            <person name="Young D."/>
            <person name="Pisabarro A."/>
            <person name="Eastwood D.C."/>
            <person name="Martin F."/>
            <person name="Cullen D."/>
            <person name="Grigoriev I.V."/>
            <person name="Hibbett D.S."/>
        </authorList>
    </citation>
    <scope>NUCLEOTIDE SEQUENCE [LARGE SCALE GENOMIC DNA]</scope>
    <source>
        <strain evidence="2 3">MD-104</strain>
    </source>
</reference>
<dbReference type="AlphaFoldDB" id="A0A2H3J8U9"/>
<feature type="region of interest" description="Disordered" evidence="1">
    <location>
        <begin position="1"/>
        <end position="107"/>
    </location>
</feature>
<gene>
    <name evidence="2" type="ORF">WOLCODRAFT_134888</name>
</gene>
<organism evidence="2 3">
    <name type="scientific">Wolfiporia cocos (strain MD-104)</name>
    <name type="common">Brown rot fungus</name>
    <dbReference type="NCBI Taxonomy" id="742152"/>
    <lineage>
        <taxon>Eukaryota</taxon>
        <taxon>Fungi</taxon>
        <taxon>Dikarya</taxon>
        <taxon>Basidiomycota</taxon>
        <taxon>Agaricomycotina</taxon>
        <taxon>Agaricomycetes</taxon>
        <taxon>Polyporales</taxon>
        <taxon>Phaeolaceae</taxon>
        <taxon>Wolfiporia</taxon>
    </lineage>
</organism>
<dbReference type="STRING" id="742152.A0A2H3J8U9"/>
<evidence type="ECO:0000256" key="1">
    <source>
        <dbReference type="SAM" id="MobiDB-lite"/>
    </source>
</evidence>
<accession>A0A2H3J8U9</accession>
<feature type="compositionally biased region" description="Low complexity" evidence="1">
    <location>
        <begin position="73"/>
        <end position="82"/>
    </location>
</feature>
<feature type="compositionally biased region" description="Low complexity" evidence="1">
    <location>
        <begin position="11"/>
        <end position="27"/>
    </location>
</feature>
<dbReference type="EMBL" id="KB467831">
    <property type="protein sequence ID" value="PCH33084.1"/>
    <property type="molecule type" value="Genomic_DNA"/>
</dbReference>
<feature type="region of interest" description="Disordered" evidence="1">
    <location>
        <begin position="140"/>
        <end position="193"/>
    </location>
</feature>
<dbReference type="OMA" id="LACIVER"/>